<comment type="caution">
    <text evidence="4">The sequence shown here is derived from an EMBL/GenBank/DDBJ whole genome shotgun (WGS) entry which is preliminary data.</text>
</comment>
<reference evidence="4 5" key="1">
    <citation type="submission" date="2024-09" db="EMBL/GenBank/DDBJ databases">
        <authorList>
            <person name="Sun Q."/>
            <person name="Mori K."/>
        </authorList>
    </citation>
    <scope>NUCLEOTIDE SEQUENCE [LARGE SCALE GENOMIC DNA]</scope>
    <source>
        <strain evidence="4 5">JCM 13503</strain>
    </source>
</reference>
<dbReference type="RefSeq" id="WP_380011419.1">
    <property type="nucleotide sequence ID" value="NZ_JBHLYR010000045.1"/>
</dbReference>
<protein>
    <submittedName>
        <fullName evidence="4">DUF4174 domain-containing protein</fullName>
    </submittedName>
</protein>
<sequence>MPTVRSLMAAALLGTGLADAASFTLPTAQHRPWSLSQAMWRERVLIVRNPPAAYLQEMRRQDTELQVRDLRVVALPPPGDARLKGPPTLMLTLLVDEEGRVGQQFGPAALVGKDGGVKARYSTLPTLNTVNALIDTMPMRRQEQQERGR</sequence>
<evidence type="ECO:0000313" key="4">
    <source>
        <dbReference type="EMBL" id="MFB9993154.1"/>
    </source>
</evidence>
<gene>
    <name evidence="4" type="ORF">ACFFLM_14370</name>
</gene>
<organism evidence="4 5">
    <name type="scientific">Deinococcus oregonensis</name>
    <dbReference type="NCBI Taxonomy" id="1805970"/>
    <lineage>
        <taxon>Bacteria</taxon>
        <taxon>Thermotogati</taxon>
        <taxon>Deinococcota</taxon>
        <taxon>Deinococci</taxon>
        <taxon>Deinococcales</taxon>
        <taxon>Deinococcaceae</taxon>
        <taxon>Deinococcus</taxon>
    </lineage>
</organism>
<evidence type="ECO:0000256" key="2">
    <source>
        <dbReference type="SAM" id="SignalP"/>
    </source>
</evidence>
<name>A0ABV6B089_9DEIO</name>
<keyword evidence="1 2" id="KW-0732">Signal</keyword>
<evidence type="ECO:0000259" key="3">
    <source>
        <dbReference type="Pfam" id="PF13778"/>
    </source>
</evidence>
<accession>A0ABV6B089</accession>
<evidence type="ECO:0000313" key="5">
    <source>
        <dbReference type="Proteomes" id="UP001589733"/>
    </source>
</evidence>
<dbReference type="EMBL" id="JBHLYR010000045">
    <property type="protein sequence ID" value="MFB9993154.1"/>
    <property type="molecule type" value="Genomic_DNA"/>
</dbReference>
<evidence type="ECO:0000256" key="1">
    <source>
        <dbReference type="ARBA" id="ARBA00022729"/>
    </source>
</evidence>
<dbReference type="Pfam" id="PF13778">
    <property type="entry name" value="DUF4174"/>
    <property type="match status" value="1"/>
</dbReference>
<feature type="domain" description="DUF4174" evidence="3">
    <location>
        <begin position="35"/>
        <end position="143"/>
    </location>
</feature>
<dbReference type="InterPro" id="IPR025232">
    <property type="entry name" value="DUF4174"/>
</dbReference>
<proteinExistence type="predicted"/>
<feature type="chain" id="PRO_5045926181" evidence="2">
    <location>
        <begin position="21"/>
        <end position="149"/>
    </location>
</feature>
<keyword evidence="5" id="KW-1185">Reference proteome</keyword>
<dbReference type="Proteomes" id="UP001589733">
    <property type="component" value="Unassembled WGS sequence"/>
</dbReference>
<feature type="signal peptide" evidence="2">
    <location>
        <begin position="1"/>
        <end position="20"/>
    </location>
</feature>